<dbReference type="eggNOG" id="COG3152">
    <property type="taxonomic scope" value="Bacteria"/>
</dbReference>
<dbReference type="RefSeq" id="WP_011394305.1">
    <property type="nucleotide sequence ID" value="NC_007645.1"/>
</dbReference>
<feature type="compositionally biased region" description="Basic and acidic residues" evidence="1">
    <location>
        <begin position="187"/>
        <end position="196"/>
    </location>
</feature>
<proteinExistence type="predicted"/>
<dbReference type="OrthoDB" id="9812349at2"/>
<dbReference type="EMBL" id="CP000155">
    <property type="protein sequence ID" value="ABC27228.1"/>
    <property type="molecule type" value="Genomic_DNA"/>
</dbReference>
<accession>Q2SQ46</accession>
<protein>
    <submittedName>
        <fullName evidence="2">Uncharacterized protein</fullName>
    </submittedName>
</protein>
<name>Q2SQ46_HAHCH</name>
<evidence type="ECO:0000313" key="2">
    <source>
        <dbReference type="EMBL" id="ABC27228.1"/>
    </source>
</evidence>
<sequence length="196" mass="20720">MAQYELVFTGGLADGFSLDQVKENVAKLFKASPAQVDQMFSGKAVVLRNRLDDVTAQKYKAVLHKNGAVCLIREMGAPEVNEPAPTAVSSAPVQPVVREPTPQAATTAAKPVKSSAPTGGLPVAGEKVDDILSEVDWDIAPVGSVMSEHHETLPLPEPDLSHLQLAPAGSDLGQKKKGPPPPAPDTSHIKLEEPRK</sequence>
<feature type="compositionally biased region" description="Low complexity" evidence="1">
    <location>
        <begin position="100"/>
        <end position="111"/>
    </location>
</feature>
<dbReference type="HOGENOM" id="CLU_1370783_0_0_6"/>
<organism evidence="2 3">
    <name type="scientific">Hahella chejuensis (strain KCTC 2396)</name>
    <dbReference type="NCBI Taxonomy" id="349521"/>
    <lineage>
        <taxon>Bacteria</taxon>
        <taxon>Pseudomonadati</taxon>
        <taxon>Pseudomonadota</taxon>
        <taxon>Gammaproteobacteria</taxon>
        <taxon>Oceanospirillales</taxon>
        <taxon>Hahellaceae</taxon>
        <taxon>Hahella</taxon>
    </lineage>
</organism>
<gene>
    <name evidence="2" type="ordered locus">HCH_00316</name>
</gene>
<reference evidence="2 3" key="1">
    <citation type="journal article" date="2005" name="Nucleic Acids Res.">
        <title>Genomic blueprint of Hahella chejuensis, a marine microbe producing an algicidal agent.</title>
        <authorList>
            <person name="Jeong H."/>
            <person name="Yim J.H."/>
            <person name="Lee C."/>
            <person name="Choi S.-H."/>
            <person name="Park Y.K."/>
            <person name="Yoon S.H."/>
            <person name="Hur C.-G."/>
            <person name="Kang H.-Y."/>
            <person name="Kim D."/>
            <person name="Lee H.H."/>
            <person name="Park K.H."/>
            <person name="Park S.-H."/>
            <person name="Park H.-S."/>
            <person name="Lee H.K."/>
            <person name="Oh T.K."/>
            <person name="Kim J.F."/>
        </authorList>
    </citation>
    <scope>NUCLEOTIDE SEQUENCE [LARGE SCALE GENOMIC DNA]</scope>
    <source>
        <strain evidence="2 3">KCTC 2396</strain>
    </source>
</reference>
<keyword evidence="3" id="KW-1185">Reference proteome</keyword>
<feature type="region of interest" description="Disordered" evidence="1">
    <location>
        <begin position="148"/>
        <end position="196"/>
    </location>
</feature>
<evidence type="ECO:0000313" key="3">
    <source>
        <dbReference type="Proteomes" id="UP000000238"/>
    </source>
</evidence>
<dbReference type="Proteomes" id="UP000000238">
    <property type="component" value="Chromosome"/>
</dbReference>
<dbReference type="KEGG" id="hch:HCH_00316"/>
<evidence type="ECO:0000256" key="1">
    <source>
        <dbReference type="SAM" id="MobiDB-lite"/>
    </source>
</evidence>
<dbReference type="AlphaFoldDB" id="Q2SQ46"/>
<feature type="region of interest" description="Disordered" evidence="1">
    <location>
        <begin position="100"/>
        <end position="122"/>
    </location>
</feature>
<dbReference type="STRING" id="349521.HCH_00316"/>